<evidence type="ECO:0000313" key="2">
    <source>
        <dbReference type="Proteomes" id="UP000199223"/>
    </source>
</evidence>
<sequence length="218" mass="24996">MGVQRMYLTREEQIQFLFAPERAVVLECFLGRSDTVSGAVAFKGGRLSRPRLAYWVRRMLDLGLLEEVGRRREGRRCVPIYRCVAEEFVLTGRAAYVASTQPGGSFLVQQRMLQWLQTTSSMHIERLGDDWSVRCYRPNEHYVLTEYRPLWELEGRAAPRPFSLQDDWLRLRLPRAQAAAFMDELAALTERLKAASLAAPDDSGPFYIGHLALVEDLD</sequence>
<dbReference type="EMBL" id="FNZA01000003">
    <property type="protein sequence ID" value="SEJ02558.1"/>
    <property type="molecule type" value="Genomic_DNA"/>
</dbReference>
<organism evidence="1 2">
    <name type="scientific">Deinococcus reticulitermitis</name>
    <dbReference type="NCBI Taxonomy" id="856736"/>
    <lineage>
        <taxon>Bacteria</taxon>
        <taxon>Thermotogati</taxon>
        <taxon>Deinococcota</taxon>
        <taxon>Deinococci</taxon>
        <taxon>Deinococcales</taxon>
        <taxon>Deinococcaceae</taxon>
        <taxon>Deinococcus</taxon>
    </lineage>
</organism>
<gene>
    <name evidence="1" type="ORF">SAMN04488058_103130</name>
</gene>
<dbReference type="AlphaFoldDB" id="A0A1H6VDA3"/>
<accession>A0A1H6VDA3</accession>
<name>A0A1H6VDA3_9DEIO</name>
<proteinExistence type="predicted"/>
<keyword evidence="2" id="KW-1185">Reference proteome</keyword>
<evidence type="ECO:0000313" key="1">
    <source>
        <dbReference type="EMBL" id="SEJ02558.1"/>
    </source>
</evidence>
<reference evidence="2" key="1">
    <citation type="submission" date="2016-10" db="EMBL/GenBank/DDBJ databases">
        <authorList>
            <person name="Varghese N."/>
            <person name="Submissions S."/>
        </authorList>
    </citation>
    <scope>NUCLEOTIDE SEQUENCE [LARGE SCALE GENOMIC DNA]</scope>
    <source>
        <strain evidence="2">CGMCC 1.10218</strain>
    </source>
</reference>
<dbReference type="RefSeq" id="WP_143068317.1">
    <property type="nucleotide sequence ID" value="NZ_FNZA01000003.1"/>
</dbReference>
<protein>
    <submittedName>
        <fullName evidence="1">Uncharacterized protein</fullName>
    </submittedName>
</protein>
<dbReference type="Proteomes" id="UP000199223">
    <property type="component" value="Unassembled WGS sequence"/>
</dbReference>
<dbReference type="STRING" id="856736.SAMN04488058_103130"/>